<proteinExistence type="predicted"/>
<dbReference type="InterPro" id="IPR056789">
    <property type="entry name" value="LRR_R13L1-DRL21"/>
</dbReference>
<keyword evidence="3" id="KW-1185">Reference proteome</keyword>
<dbReference type="OrthoDB" id="545484at2759"/>
<dbReference type="SUPFAM" id="SSF52058">
    <property type="entry name" value="L domain-like"/>
    <property type="match status" value="1"/>
</dbReference>
<dbReference type="PANTHER" id="PTHR47186">
    <property type="entry name" value="LEUCINE-RICH REPEAT-CONTAINING PROTEIN 57"/>
    <property type="match status" value="1"/>
</dbReference>
<sequence length="602" mass="68702">MRSYLLSLCTCFKHVGARHDIAHRIKDIRERLDEIALNMNQLNLVQSHSCEEPRQLTNSGVEVFDIYGRDFDKQNILSMLLCETSQQEKRIHVPILSIVGTGGFVDDVENPSIYEAKKLRTLVGKLSKSVPSALYQLTCLRTLDLSRAYYSPGLEVLPSEVNRLLHLRYLDLSKTRLKELPETVRSLVNLQTLKLTSCDNLRKLPEGIGELSNLRHLEVEYTPSLKYYPRGGIERLSQLRTLSKFVVSDGSSKGSVIGELGNLNFLKGRLYITGLRHVKSGNEAKQAKLQKKKNISTLGLNFGDREFFPPLILRDQVSSEEEIRRMEGVLENLEPHKERLERLEIRKYVGFTLPPWMLSVEESVLSNITYLQLCECPNLKMLPALGKLQFLEELSLMDLSAVKHLGADILTVGNGDSTSSSSSSSVVLFPKLKKLQLWTLPEWEKEEHDVPTTTSDNTTIIIMPRLHELWIQECPKLKVEPHYLFPPQLESVLLQGDVCVLSKTLMSLTYNNNNLNSLRIEYFPHSSLPQGLNQLTSLQQLKFYSCEFLDFKPEELKPLTMLRKLQIGSCPIITREHSREDWSILTHIPNIEIDGKDIKSRN</sequence>
<organism evidence="2 3">
    <name type="scientific">Coptis chinensis</name>
    <dbReference type="NCBI Taxonomy" id="261450"/>
    <lineage>
        <taxon>Eukaryota</taxon>
        <taxon>Viridiplantae</taxon>
        <taxon>Streptophyta</taxon>
        <taxon>Embryophyta</taxon>
        <taxon>Tracheophyta</taxon>
        <taxon>Spermatophyta</taxon>
        <taxon>Magnoliopsida</taxon>
        <taxon>Ranunculales</taxon>
        <taxon>Ranunculaceae</taxon>
        <taxon>Coptidoideae</taxon>
        <taxon>Coptis</taxon>
    </lineage>
</organism>
<dbReference type="EMBL" id="JADFTS010000004">
    <property type="protein sequence ID" value="KAF9611712.1"/>
    <property type="molecule type" value="Genomic_DNA"/>
</dbReference>
<accession>A0A835I8L1</accession>
<dbReference type="AlphaFoldDB" id="A0A835I8L1"/>
<evidence type="ECO:0000313" key="3">
    <source>
        <dbReference type="Proteomes" id="UP000631114"/>
    </source>
</evidence>
<dbReference type="PANTHER" id="PTHR47186:SF30">
    <property type="entry name" value="EF-HAND DOMAIN-CONTAINING PROTEIN"/>
    <property type="match status" value="1"/>
</dbReference>
<evidence type="ECO:0000259" key="1">
    <source>
        <dbReference type="Pfam" id="PF25019"/>
    </source>
</evidence>
<reference evidence="2 3" key="1">
    <citation type="submission" date="2020-10" db="EMBL/GenBank/DDBJ databases">
        <title>The Coptis chinensis genome and diversification of protoberbering-type alkaloids.</title>
        <authorList>
            <person name="Wang B."/>
            <person name="Shu S."/>
            <person name="Song C."/>
            <person name="Liu Y."/>
        </authorList>
    </citation>
    <scope>NUCLEOTIDE SEQUENCE [LARGE SCALE GENOMIC DNA]</scope>
    <source>
        <strain evidence="2">HL-2020</strain>
        <tissue evidence="2">Leaf</tissue>
    </source>
</reference>
<dbReference type="Proteomes" id="UP000631114">
    <property type="component" value="Unassembled WGS sequence"/>
</dbReference>
<feature type="domain" description="R13L1/DRL21-like LRR repeat region" evidence="1">
    <location>
        <begin position="257"/>
        <end position="398"/>
    </location>
</feature>
<evidence type="ECO:0000313" key="2">
    <source>
        <dbReference type="EMBL" id="KAF9611712.1"/>
    </source>
</evidence>
<name>A0A835I8L1_9MAGN</name>
<dbReference type="Pfam" id="PF25019">
    <property type="entry name" value="LRR_R13L1-DRL21"/>
    <property type="match status" value="1"/>
</dbReference>
<gene>
    <name evidence="2" type="ORF">IFM89_034895</name>
</gene>
<dbReference type="Gene3D" id="3.80.10.10">
    <property type="entry name" value="Ribonuclease Inhibitor"/>
    <property type="match status" value="2"/>
</dbReference>
<protein>
    <recommendedName>
        <fullName evidence="1">R13L1/DRL21-like LRR repeat region domain-containing protein</fullName>
    </recommendedName>
</protein>
<dbReference type="InterPro" id="IPR032675">
    <property type="entry name" value="LRR_dom_sf"/>
</dbReference>
<comment type="caution">
    <text evidence="2">The sequence shown here is derived from an EMBL/GenBank/DDBJ whole genome shotgun (WGS) entry which is preliminary data.</text>
</comment>